<dbReference type="HOGENOM" id="CLU_000288_6_0_1"/>
<dbReference type="InParanoid" id="A0A0C3EWB2"/>
<dbReference type="Proteomes" id="UP000054166">
    <property type="component" value="Unassembled WGS sequence"/>
</dbReference>
<dbReference type="SUPFAM" id="SSF52540">
    <property type="entry name" value="P-loop containing nucleoside triphosphate hydrolases"/>
    <property type="match status" value="1"/>
</dbReference>
<dbReference type="Gene3D" id="2.130.10.10">
    <property type="entry name" value="YVTN repeat-like/Quinoprotein amine dehydrogenase"/>
    <property type="match status" value="1"/>
</dbReference>
<gene>
    <name evidence="7" type="ORF">PILCRDRAFT_82017</name>
</gene>
<evidence type="ECO:0000256" key="4">
    <source>
        <dbReference type="PROSITE-ProRule" id="PRU00221"/>
    </source>
</evidence>
<accession>A0A0C3EWB2</accession>
<dbReference type="Pfam" id="PF00400">
    <property type="entry name" value="WD40"/>
    <property type="match status" value="4"/>
</dbReference>
<proteinExistence type="predicted"/>
<evidence type="ECO:0000256" key="2">
    <source>
        <dbReference type="ARBA" id="ARBA00022737"/>
    </source>
</evidence>
<feature type="coiled-coil region" evidence="5">
    <location>
        <begin position="144"/>
        <end position="171"/>
    </location>
</feature>
<reference evidence="8" key="2">
    <citation type="submission" date="2015-01" db="EMBL/GenBank/DDBJ databases">
        <title>Evolutionary Origins and Diversification of the Mycorrhizal Mutualists.</title>
        <authorList>
            <consortium name="DOE Joint Genome Institute"/>
            <consortium name="Mycorrhizal Genomics Consortium"/>
            <person name="Kohler A."/>
            <person name="Kuo A."/>
            <person name="Nagy L.G."/>
            <person name="Floudas D."/>
            <person name="Copeland A."/>
            <person name="Barry K.W."/>
            <person name="Cichocki N."/>
            <person name="Veneault-Fourrey C."/>
            <person name="LaButti K."/>
            <person name="Lindquist E.A."/>
            <person name="Lipzen A."/>
            <person name="Lundell T."/>
            <person name="Morin E."/>
            <person name="Murat C."/>
            <person name="Riley R."/>
            <person name="Ohm R."/>
            <person name="Sun H."/>
            <person name="Tunlid A."/>
            <person name="Henrissat B."/>
            <person name="Grigoriev I.V."/>
            <person name="Hibbett D.S."/>
            <person name="Martin F."/>
        </authorList>
    </citation>
    <scope>NUCLEOTIDE SEQUENCE [LARGE SCALE GENOMIC DNA]</scope>
    <source>
        <strain evidence="8">F 1598</strain>
    </source>
</reference>
<feature type="domain" description="NACHT" evidence="6">
    <location>
        <begin position="241"/>
        <end position="387"/>
    </location>
</feature>
<evidence type="ECO:0000256" key="5">
    <source>
        <dbReference type="SAM" id="Coils"/>
    </source>
</evidence>
<keyword evidence="3" id="KW-0833">Ubl conjugation pathway</keyword>
<dbReference type="InterPro" id="IPR001680">
    <property type="entry name" value="WD40_rpt"/>
</dbReference>
<feature type="repeat" description="WD" evidence="4">
    <location>
        <begin position="757"/>
        <end position="798"/>
    </location>
</feature>
<dbReference type="STRING" id="765440.A0A0C3EWB2"/>
<dbReference type="InterPro" id="IPR051983">
    <property type="entry name" value="WSB_SOCS-box_domain"/>
</dbReference>
<evidence type="ECO:0000256" key="1">
    <source>
        <dbReference type="ARBA" id="ARBA00022574"/>
    </source>
</evidence>
<keyword evidence="1 4" id="KW-0853">WD repeat</keyword>
<keyword evidence="5" id="KW-0175">Coiled coil</keyword>
<dbReference type="GO" id="GO:0000209">
    <property type="term" value="P:protein polyubiquitination"/>
    <property type="evidence" value="ECO:0007669"/>
    <property type="project" value="TreeGrafter"/>
</dbReference>
<feature type="repeat" description="WD" evidence="4">
    <location>
        <begin position="800"/>
        <end position="841"/>
    </location>
</feature>
<dbReference type="Pfam" id="PF24883">
    <property type="entry name" value="NPHP3_N"/>
    <property type="match status" value="1"/>
</dbReference>
<evidence type="ECO:0000256" key="3">
    <source>
        <dbReference type="ARBA" id="ARBA00022786"/>
    </source>
</evidence>
<protein>
    <recommendedName>
        <fullName evidence="6">NACHT domain-containing protein</fullName>
    </recommendedName>
</protein>
<organism evidence="7 8">
    <name type="scientific">Piloderma croceum (strain F 1598)</name>
    <dbReference type="NCBI Taxonomy" id="765440"/>
    <lineage>
        <taxon>Eukaryota</taxon>
        <taxon>Fungi</taxon>
        <taxon>Dikarya</taxon>
        <taxon>Basidiomycota</taxon>
        <taxon>Agaricomycotina</taxon>
        <taxon>Agaricomycetes</taxon>
        <taxon>Agaricomycetidae</taxon>
        <taxon>Atheliales</taxon>
        <taxon>Atheliaceae</taxon>
        <taxon>Piloderma</taxon>
    </lineage>
</organism>
<reference evidence="7 8" key="1">
    <citation type="submission" date="2014-04" db="EMBL/GenBank/DDBJ databases">
        <authorList>
            <consortium name="DOE Joint Genome Institute"/>
            <person name="Kuo A."/>
            <person name="Tarkka M."/>
            <person name="Buscot F."/>
            <person name="Kohler A."/>
            <person name="Nagy L.G."/>
            <person name="Floudas D."/>
            <person name="Copeland A."/>
            <person name="Barry K.W."/>
            <person name="Cichocki N."/>
            <person name="Veneault-Fourrey C."/>
            <person name="LaButti K."/>
            <person name="Lindquist E.A."/>
            <person name="Lipzen A."/>
            <person name="Lundell T."/>
            <person name="Morin E."/>
            <person name="Murat C."/>
            <person name="Sun H."/>
            <person name="Tunlid A."/>
            <person name="Henrissat B."/>
            <person name="Grigoriev I.V."/>
            <person name="Hibbett D.S."/>
            <person name="Martin F."/>
            <person name="Nordberg H.P."/>
            <person name="Cantor M.N."/>
            <person name="Hua S.X."/>
        </authorList>
    </citation>
    <scope>NUCLEOTIDE SEQUENCE [LARGE SCALE GENOMIC DNA]</scope>
    <source>
        <strain evidence="7 8">F 1598</strain>
    </source>
</reference>
<name>A0A0C3EWB2_PILCF</name>
<dbReference type="PANTHER" id="PTHR15622:SF2">
    <property type="entry name" value="U4_U6 SMALL NUCLEAR RIBONUCLEOPROTEIN PRP4"/>
    <property type="match status" value="1"/>
</dbReference>
<dbReference type="InterPro" id="IPR020472">
    <property type="entry name" value="WD40_PAC1"/>
</dbReference>
<dbReference type="InterPro" id="IPR027417">
    <property type="entry name" value="P-loop_NTPase"/>
</dbReference>
<dbReference type="PRINTS" id="PR00320">
    <property type="entry name" value="GPROTEINBRPT"/>
</dbReference>
<dbReference type="InterPro" id="IPR056884">
    <property type="entry name" value="NPHP3-like_N"/>
</dbReference>
<dbReference type="InterPro" id="IPR015943">
    <property type="entry name" value="WD40/YVTN_repeat-like_dom_sf"/>
</dbReference>
<feature type="repeat" description="WD" evidence="4">
    <location>
        <begin position="843"/>
        <end position="884"/>
    </location>
</feature>
<evidence type="ECO:0000313" key="7">
    <source>
        <dbReference type="EMBL" id="KIM72294.1"/>
    </source>
</evidence>
<dbReference type="PROSITE" id="PS50837">
    <property type="entry name" value="NACHT"/>
    <property type="match status" value="1"/>
</dbReference>
<dbReference type="InterPro" id="IPR019775">
    <property type="entry name" value="WD40_repeat_CS"/>
</dbReference>
<dbReference type="InterPro" id="IPR007111">
    <property type="entry name" value="NACHT_NTPase"/>
</dbReference>
<keyword evidence="8" id="KW-1185">Reference proteome</keyword>
<dbReference type="InterPro" id="IPR036322">
    <property type="entry name" value="WD40_repeat_dom_sf"/>
</dbReference>
<dbReference type="PROSITE" id="PS50294">
    <property type="entry name" value="WD_REPEATS_REGION"/>
    <property type="match status" value="4"/>
</dbReference>
<dbReference type="PROSITE" id="PS00678">
    <property type="entry name" value="WD_REPEATS_1"/>
    <property type="match status" value="3"/>
</dbReference>
<dbReference type="Gene3D" id="3.40.50.300">
    <property type="entry name" value="P-loop containing nucleotide triphosphate hydrolases"/>
    <property type="match status" value="1"/>
</dbReference>
<dbReference type="AlphaFoldDB" id="A0A0C3EWB2"/>
<keyword evidence="2" id="KW-0677">Repeat</keyword>
<dbReference type="OrthoDB" id="163438at2759"/>
<evidence type="ECO:0000313" key="8">
    <source>
        <dbReference type="Proteomes" id="UP000054166"/>
    </source>
</evidence>
<dbReference type="EMBL" id="KN833143">
    <property type="protein sequence ID" value="KIM72294.1"/>
    <property type="molecule type" value="Genomic_DNA"/>
</dbReference>
<feature type="repeat" description="WD" evidence="4">
    <location>
        <begin position="886"/>
        <end position="927"/>
    </location>
</feature>
<sequence>MDNAPSALGCGKDIVGNLDTVINEMTSQVGPWQPLLEKLQLFKDVMDKVTEVHPYAKMAWSILSAIPQALLTQLHLDKSVRGLFATMVDIYSFVLDTDPLKSAGAKDQTEAQKKIVGILMAMAAQTTECAYFICVYAEKRSFWLRAMKHLISDANSQIQTYQNKFTQLHEAYCARAMLDVEISVLHILDDVDDLVSEVQLDDMPYAEGVKYDPYKQCLGGTHQRIIEEITEWANSVDDPHCILLLTGVAGSGKSTIAHTVARLFDHLKRLGASFCFDHAQQAGRRLDWVFTTIARDLADFDQKLKCSLRNEAQHRGLRKSTHLQEQFESFILKPVRKMQDTIGPVLIVIDGLDESGDRESHRVFLKILMSQLPELPSNYRILLTTRPEKDIVDTFEGQSSVLCKHMEDIDLESTNQDISVFIEQELAGVIDLKWCRQLAAKAEGLFQWAFTAWVRNTSYYGLQVVHCRAYQRLDQLYSDVLNQTFKKEDATWMKRFKWIMARVMAARQPLSIATLNAMGAKDDLKDVGLIIRPLGSLLHGVTQHDVPVHSLHTSFHDFLVDESRSGKFHVELPLGHQSLVIACLKTMENCLQFNICNVETSYLYNKDVPGLATCIRNTIPTHLSYSCQFWADHLQNTSTHSKVLQAVNGFMNNRLLYWLEVLSLIGEVGTASPALAAVAEWSQIVDEELCAFATDTDRFVTAFQQPISESAPHIYLSALPFSPIESKVSKVYSKQFTNTLSVTHGKEATWASLLHVMEDHNGMVWSVAFSPDGKRVVSGSSDKTIRIWDAQTGHPILEPLEGHTDWVWSVAFSPDGKRVVSGSSDKTIRIWDAHTGHPVLEPLEGHTNQVWSVAFSPDGKRVVSGSEDKTIHIWDAQTGHPVHEPLEDHTDQVLSVAFSPDGKRVASGSDDKTTHILDVQTGHHLLTPLKTIPFRPTISPIETEDQVKKSLVSYIPSFVHGWIKGPKAELICWVPPTNRVELTLCPEALLVIGCQWTKADLIQFMHGPSWHGCKG</sequence>
<dbReference type="CDD" id="cd00200">
    <property type="entry name" value="WD40"/>
    <property type="match status" value="1"/>
</dbReference>
<dbReference type="PROSITE" id="PS50082">
    <property type="entry name" value="WD_REPEATS_2"/>
    <property type="match status" value="4"/>
</dbReference>
<dbReference type="SMART" id="SM00320">
    <property type="entry name" value="WD40"/>
    <property type="match status" value="4"/>
</dbReference>
<dbReference type="PANTHER" id="PTHR15622">
    <property type="entry name" value="WD40 REPEAT PROTEIN"/>
    <property type="match status" value="1"/>
</dbReference>
<dbReference type="SUPFAM" id="SSF50978">
    <property type="entry name" value="WD40 repeat-like"/>
    <property type="match status" value="1"/>
</dbReference>
<evidence type="ECO:0000259" key="6">
    <source>
        <dbReference type="PROSITE" id="PS50837"/>
    </source>
</evidence>